<keyword evidence="3" id="KW-0813">Transport</keyword>
<evidence type="ECO:0000256" key="1">
    <source>
        <dbReference type="ARBA" id="ARBA00004141"/>
    </source>
</evidence>
<evidence type="ECO:0000256" key="12">
    <source>
        <dbReference type="ARBA" id="ARBA00023201"/>
    </source>
</evidence>
<evidence type="ECO:0000256" key="10">
    <source>
        <dbReference type="ARBA" id="ARBA00023136"/>
    </source>
</evidence>
<evidence type="ECO:0000256" key="3">
    <source>
        <dbReference type="ARBA" id="ARBA00022448"/>
    </source>
</evidence>
<feature type="transmembrane region" description="Helical" evidence="15">
    <location>
        <begin position="425"/>
        <end position="451"/>
    </location>
</feature>
<dbReference type="Pfam" id="PF00474">
    <property type="entry name" value="SSF"/>
    <property type="match status" value="1"/>
</dbReference>
<evidence type="ECO:0000256" key="7">
    <source>
        <dbReference type="ARBA" id="ARBA00022989"/>
    </source>
</evidence>
<sequence length="629" mass="68560">MINIAGVVSIVLFYLLILFVGIWAGRKKESGNDSEEEVMLAGRSIGLFVGIFTMTATWVGGGYINGTAEAIYTSGLVWCQAPFGYALSLVFGGIFFANPMRKQGYITMLDPLQDSFGERMGGLLFLPALCGEVFWAAGILAALGATLSVIIDMDHRTSVILSSCIAIFYTLFGGLYSVAYTDVIQLFCIFIGLWMCIPFAWANEHVKSLSSMDVDWIGHVDPEQRWFYIDYGLLLIFGGIPWQVYFQRVLSSKTASRAQILSYVAAAGCILMAIPPVLIGAIAKATPWNETDYTGPYPLTVQETSMILPMVLQYLTPDFVSFFGLGAVSAAVMSSADSSVLSAASMFARNVYKLIFRQKASEMEIIWVMRGGIIVVGILSTIMALTIPSIYGLWSMCSDLVYVILFPQLLMVVHFKKHCNTYGSLAAYIIALFIRLSGGEALLGLPALIHFPGYDEENQTQLFPFRTMAMILSLITLILVSWWTKMMFESGKLPPSYDVFRCVVNIPEDVVRVGEPAESGEQLSVMAGPLARSYGAATMAGKDERNGRINPALETDDDDLPINEAKRLNQQTAQEQVQRMLSSATGQNRRDSDDEGSVGGGVNSGSAYHQAGGGGGKAVPTVEQDNTAF</sequence>
<evidence type="ECO:0000256" key="11">
    <source>
        <dbReference type="ARBA" id="ARBA00023180"/>
    </source>
</evidence>
<feature type="transmembrane region" description="Helical" evidence="15">
    <location>
        <begin position="463"/>
        <end position="483"/>
    </location>
</feature>
<feature type="transmembrane region" description="Helical" evidence="15">
    <location>
        <begin position="157"/>
        <end position="176"/>
    </location>
</feature>
<feature type="transmembrane region" description="Helical" evidence="15">
    <location>
        <begin position="6"/>
        <end position="24"/>
    </location>
</feature>
<dbReference type="CDD" id="cd11474">
    <property type="entry name" value="SLC5sbd_CHT"/>
    <property type="match status" value="1"/>
</dbReference>
<keyword evidence="6" id="KW-0530">Neurotransmitter biosynthesis</keyword>
<dbReference type="PANTHER" id="PTHR45897">
    <property type="entry name" value="HIGH-AFFINITY CHOLINE TRANSPORTER 1"/>
    <property type="match status" value="1"/>
</dbReference>
<reference evidence="16 17" key="1">
    <citation type="journal article" date="2015" name="Nat. Commun.">
        <title>Lucilia cuprina genome unlocks parasitic fly biology to underpin future interventions.</title>
        <authorList>
            <person name="Anstead C.A."/>
            <person name="Korhonen P.K."/>
            <person name="Young N.D."/>
            <person name="Hall R.S."/>
            <person name="Jex A.R."/>
            <person name="Murali S.C."/>
            <person name="Hughes D.S."/>
            <person name="Lee S.F."/>
            <person name="Perry T."/>
            <person name="Stroehlein A.J."/>
            <person name="Ansell B.R."/>
            <person name="Breugelmans B."/>
            <person name="Hofmann A."/>
            <person name="Qu J."/>
            <person name="Dugan S."/>
            <person name="Lee S.L."/>
            <person name="Chao H."/>
            <person name="Dinh H."/>
            <person name="Han Y."/>
            <person name="Doddapaneni H.V."/>
            <person name="Worley K.C."/>
            <person name="Muzny D.M."/>
            <person name="Ioannidis P."/>
            <person name="Waterhouse R.M."/>
            <person name="Zdobnov E.M."/>
            <person name="James P.J."/>
            <person name="Bagnall N.H."/>
            <person name="Kotze A.C."/>
            <person name="Gibbs R.A."/>
            <person name="Richards S."/>
            <person name="Batterham P."/>
            <person name="Gasser R.B."/>
        </authorList>
    </citation>
    <scope>NUCLEOTIDE SEQUENCE [LARGE SCALE GENOMIC DNA]</scope>
    <source>
        <strain evidence="16 17">LS</strain>
        <tissue evidence="16">Full body</tissue>
    </source>
</reference>
<protein>
    <submittedName>
        <fullName evidence="16">High-affinity choline transporter 1</fullName>
    </submittedName>
</protein>
<proteinExistence type="inferred from homology"/>
<dbReference type="InterPro" id="IPR052244">
    <property type="entry name" value="Choline_transporter"/>
</dbReference>
<dbReference type="OMA" id="WKTKNTG"/>
<evidence type="ECO:0000256" key="13">
    <source>
        <dbReference type="RuleBase" id="RU362091"/>
    </source>
</evidence>
<keyword evidence="11" id="KW-0325">Glycoprotein</keyword>
<keyword evidence="12" id="KW-0739">Sodium transport</keyword>
<comment type="similarity">
    <text evidence="2 13">Belongs to the sodium:solute symporter (SSF) (TC 2.A.21) family.</text>
</comment>
<feature type="transmembrane region" description="Helical" evidence="15">
    <location>
        <begin position="45"/>
        <end position="64"/>
    </location>
</feature>
<keyword evidence="10 15" id="KW-0472">Membrane</keyword>
<feature type="transmembrane region" description="Helical" evidence="15">
    <location>
        <begin position="226"/>
        <end position="246"/>
    </location>
</feature>
<keyword evidence="8" id="KW-0915">Sodium</keyword>
<keyword evidence="4 15" id="KW-0812">Transmembrane</keyword>
<dbReference type="InterPro" id="IPR038377">
    <property type="entry name" value="Na/Glc_symporter_sf"/>
</dbReference>
<dbReference type="STRING" id="7375.A0A0L0CQ40"/>
<feature type="transmembrane region" description="Helical" evidence="15">
    <location>
        <begin position="70"/>
        <end position="97"/>
    </location>
</feature>
<dbReference type="PANTHER" id="PTHR45897:SF4">
    <property type="entry name" value="HIGH-AFFINITY CHOLINE TRANSPORTER 1"/>
    <property type="match status" value="1"/>
</dbReference>
<name>A0A0L0CQ40_LUCCU</name>
<gene>
    <name evidence="16" type="ORF">FF38_02742</name>
</gene>
<dbReference type="GO" id="GO:0008292">
    <property type="term" value="P:acetylcholine biosynthetic process"/>
    <property type="evidence" value="ECO:0007669"/>
    <property type="project" value="UniProtKB-ARBA"/>
</dbReference>
<dbReference type="OrthoDB" id="546820at2759"/>
<dbReference type="Gene3D" id="1.20.1730.10">
    <property type="entry name" value="Sodium/glucose cotransporter"/>
    <property type="match status" value="1"/>
</dbReference>
<evidence type="ECO:0000256" key="14">
    <source>
        <dbReference type="SAM" id="MobiDB-lite"/>
    </source>
</evidence>
<evidence type="ECO:0000313" key="17">
    <source>
        <dbReference type="Proteomes" id="UP000037069"/>
    </source>
</evidence>
<dbReference type="InterPro" id="IPR001734">
    <property type="entry name" value="Na/solute_symporter"/>
</dbReference>
<dbReference type="PROSITE" id="PS50283">
    <property type="entry name" value="NA_SOLUT_SYMP_3"/>
    <property type="match status" value="1"/>
</dbReference>
<feature type="compositionally biased region" description="Polar residues" evidence="14">
    <location>
        <begin position="570"/>
        <end position="587"/>
    </location>
</feature>
<feature type="transmembrane region" description="Helical" evidence="15">
    <location>
        <begin position="258"/>
        <end position="283"/>
    </location>
</feature>
<evidence type="ECO:0000256" key="8">
    <source>
        <dbReference type="ARBA" id="ARBA00023053"/>
    </source>
</evidence>
<feature type="transmembrane region" description="Helical" evidence="15">
    <location>
        <begin position="123"/>
        <end position="151"/>
    </location>
</feature>
<evidence type="ECO:0000313" key="16">
    <source>
        <dbReference type="EMBL" id="KNC34473.1"/>
    </source>
</evidence>
<dbReference type="GO" id="GO:0005307">
    <property type="term" value="F:choline:sodium symporter activity"/>
    <property type="evidence" value="ECO:0007669"/>
    <property type="project" value="TreeGrafter"/>
</dbReference>
<keyword evidence="17" id="KW-1185">Reference proteome</keyword>
<feature type="transmembrane region" description="Helical" evidence="15">
    <location>
        <begin position="183"/>
        <end position="202"/>
    </location>
</feature>
<accession>A0A0L0CQ40</accession>
<evidence type="ECO:0000256" key="9">
    <source>
        <dbReference type="ARBA" id="ARBA00023065"/>
    </source>
</evidence>
<evidence type="ECO:0000256" key="5">
    <source>
        <dbReference type="ARBA" id="ARBA00022847"/>
    </source>
</evidence>
<dbReference type="EMBL" id="JRES01000062">
    <property type="protein sequence ID" value="KNC34473.1"/>
    <property type="molecule type" value="Genomic_DNA"/>
</dbReference>
<feature type="transmembrane region" description="Helical" evidence="15">
    <location>
        <begin position="393"/>
        <end position="413"/>
    </location>
</feature>
<dbReference type="Proteomes" id="UP000037069">
    <property type="component" value="Unassembled WGS sequence"/>
</dbReference>
<keyword evidence="9" id="KW-0406">Ion transport</keyword>
<dbReference type="GO" id="GO:0005886">
    <property type="term" value="C:plasma membrane"/>
    <property type="evidence" value="ECO:0007669"/>
    <property type="project" value="TreeGrafter"/>
</dbReference>
<comment type="caution">
    <text evidence="16">The sequence shown here is derived from an EMBL/GenBank/DDBJ whole genome shotgun (WGS) entry which is preliminary data.</text>
</comment>
<feature type="transmembrane region" description="Helical" evidence="15">
    <location>
        <begin position="365"/>
        <end position="387"/>
    </location>
</feature>
<organism evidence="16 17">
    <name type="scientific">Lucilia cuprina</name>
    <name type="common">Green bottle fly</name>
    <name type="synonym">Australian sheep blowfly</name>
    <dbReference type="NCBI Taxonomy" id="7375"/>
    <lineage>
        <taxon>Eukaryota</taxon>
        <taxon>Metazoa</taxon>
        <taxon>Ecdysozoa</taxon>
        <taxon>Arthropoda</taxon>
        <taxon>Hexapoda</taxon>
        <taxon>Insecta</taxon>
        <taxon>Pterygota</taxon>
        <taxon>Neoptera</taxon>
        <taxon>Endopterygota</taxon>
        <taxon>Diptera</taxon>
        <taxon>Brachycera</taxon>
        <taxon>Muscomorpha</taxon>
        <taxon>Oestroidea</taxon>
        <taxon>Calliphoridae</taxon>
        <taxon>Luciliinae</taxon>
        <taxon>Lucilia</taxon>
    </lineage>
</organism>
<evidence type="ECO:0000256" key="2">
    <source>
        <dbReference type="ARBA" id="ARBA00006434"/>
    </source>
</evidence>
<keyword evidence="5" id="KW-0769">Symport</keyword>
<feature type="region of interest" description="Disordered" evidence="14">
    <location>
        <begin position="570"/>
        <end position="629"/>
    </location>
</feature>
<evidence type="ECO:0000256" key="4">
    <source>
        <dbReference type="ARBA" id="ARBA00022692"/>
    </source>
</evidence>
<comment type="subcellular location">
    <subcellularLocation>
        <location evidence="1">Membrane</location>
        <topology evidence="1">Multi-pass membrane protein</topology>
    </subcellularLocation>
</comment>
<keyword evidence="7 15" id="KW-1133">Transmembrane helix</keyword>
<feature type="transmembrane region" description="Helical" evidence="15">
    <location>
        <begin position="319"/>
        <end position="344"/>
    </location>
</feature>
<dbReference type="AlphaFoldDB" id="A0A0L0CQ40"/>
<evidence type="ECO:0000256" key="15">
    <source>
        <dbReference type="SAM" id="Phobius"/>
    </source>
</evidence>
<evidence type="ECO:0000256" key="6">
    <source>
        <dbReference type="ARBA" id="ARBA00022979"/>
    </source>
</evidence>
<dbReference type="FunFam" id="1.20.1730.10:FF:000008">
    <property type="entry name" value="High affinity choline transporter 1"/>
    <property type="match status" value="1"/>
</dbReference>